<accession>A0ABR6ZEP5</accession>
<dbReference type="RefSeq" id="WP_186955628.1">
    <property type="nucleotide sequence ID" value="NZ_JACOFX010000014.1"/>
</dbReference>
<dbReference type="Gene3D" id="3.90.930.1">
    <property type="match status" value="3"/>
</dbReference>
<dbReference type="Proteomes" id="UP000646911">
    <property type="component" value="Unassembled WGS sequence"/>
</dbReference>
<gene>
    <name evidence="2" type="ORF">H8L47_21380</name>
</gene>
<feature type="chain" id="PRO_5046422250" description="MORN repeat variant" evidence="1">
    <location>
        <begin position="31"/>
        <end position="400"/>
    </location>
</feature>
<sequence>MKNQFPFSILPCSRLVIAATLFSSASVVFAVEDCEINKESVNPANGSTTAGKTGIMKCVDRDTGKLVREQELRAGVNIGLVRYYRDGVLLKEYSVNERGNSHGKLREFAPNGQVLREENNENGSVRGLLREWYPNGVLKRVAFIGDNPKEKAAVRYTPDRQLSEIECGEKAMLAPHANDAVLCGFQGKPSQVQLFSDSGRLRSQFTLLAGVSQQASYFHENGKPETVEVLGAKQKTRKQYSDKGVLRKETVWNTAEKPVVIEREVEYHESGSKLREQLFAMIDKDGRRQNKLVSDASFYLNGQAKRSEKFTTEGKDDIKEVRNYFDDGKMASLERYVYEGRYRERPLGVHQSFAQNGKLLRESHYDERGRIHRERTWDESGKQLTDDMLYEDGSRKAYTK</sequence>
<evidence type="ECO:0000313" key="2">
    <source>
        <dbReference type="EMBL" id="MBC3910119.1"/>
    </source>
</evidence>
<dbReference type="InterPro" id="IPR011652">
    <property type="entry name" value="MORN_2"/>
</dbReference>
<comment type="caution">
    <text evidence="2">The sequence shown here is derived from an EMBL/GenBank/DDBJ whole genome shotgun (WGS) entry which is preliminary data.</text>
</comment>
<evidence type="ECO:0008006" key="4">
    <source>
        <dbReference type="Google" id="ProtNLM"/>
    </source>
</evidence>
<dbReference type="EMBL" id="JACOFX010000014">
    <property type="protein sequence ID" value="MBC3910119.1"/>
    <property type="molecule type" value="Genomic_DNA"/>
</dbReference>
<keyword evidence="1" id="KW-0732">Signal</keyword>
<protein>
    <recommendedName>
        <fullName evidence="4">MORN repeat variant</fullName>
    </recommendedName>
</protein>
<reference evidence="2 3" key="1">
    <citation type="submission" date="2020-08" db="EMBL/GenBank/DDBJ databases">
        <title>Novel species isolated from subtropical streams in China.</title>
        <authorList>
            <person name="Lu H."/>
        </authorList>
    </citation>
    <scope>NUCLEOTIDE SEQUENCE [LARGE SCALE GENOMIC DNA]</scope>
    <source>
        <strain evidence="2 3">NL8W</strain>
    </source>
</reference>
<name>A0ABR6ZEP5_9BURK</name>
<keyword evidence="3" id="KW-1185">Reference proteome</keyword>
<evidence type="ECO:0000313" key="3">
    <source>
        <dbReference type="Proteomes" id="UP000646911"/>
    </source>
</evidence>
<organism evidence="2 3">
    <name type="scientific">Undibacterium umbellatum</name>
    <dbReference type="NCBI Taxonomy" id="2762300"/>
    <lineage>
        <taxon>Bacteria</taxon>
        <taxon>Pseudomonadati</taxon>
        <taxon>Pseudomonadota</taxon>
        <taxon>Betaproteobacteria</taxon>
        <taxon>Burkholderiales</taxon>
        <taxon>Oxalobacteraceae</taxon>
        <taxon>Undibacterium</taxon>
    </lineage>
</organism>
<proteinExistence type="predicted"/>
<dbReference type="Pfam" id="PF07661">
    <property type="entry name" value="MORN_2"/>
    <property type="match status" value="2"/>
</dbReference>
<dbReference type="SUPFAM" id="SSF82185">
    <property type="entry name" value="Histone H3 K4-specific methyltransferase SET7/9 N-terminal domain"/>
    <property type="match status" value="1"/>
</dbReference>
<feature type="signal peptide" evidence="1">
    <location>
        <begin position="1"/>
        <end position="30"/>
    </location>
</feature>
<evidence type="ECO:0000256" key="1">
    <source>
        <dbReference type="SAM" id="SignalP"/>
    </source>
</evidence>